<comment type="catalytic activity">
    <reaction evidence="1 10">
        <text>Transfers a segment of a (1-&gt;4)-alpha-D-glucan chain to a primary hydroxy group in a similar glucan chain.</text>
        <dbReference type="EC" id="2.4.1.18"/>
    </reaction>
</comment>
<evidence type="ECO:0000256" key="1">
    <source>
        <dbReference type="ARBA" id="ARBA00000826"/>
    </source>
</evidence>
<comment type="subunit">
    <text evidence="10">Monomer.</text>
</comment>
<dbReference type="NCBIfam" id="TIGR01515">
    <property type="entry name" value="branching_enzym"/>
    <property type="match status" value="1"/>
</dbReference>
<dbReference type="FunFam" id="2.60.40.10:FF:000169">
    <property type="entry name" value="1,4-alpha-glucan branching enzyme GlgB"/>
    <property type="match status" value="1"/>
</dbReference>
<dbReference type="AlphaFoldDB" id="A0A5J6WID7"/>
<dbReference type="InterPro" id="IPR044143">
    <property type="entry name" value="GlgB_N_E_set_prok"/>
</dbReference>
<dbReference type="InterPro" id="IPR037439">
    <property type="entry name" value="Branching_enzy"/>
</dbReference>
<evidence type="ECO:0000256" key="6">
    <source>
        <dbReference type="ARBA" id="ARBA00022676"/>
    </source>
</evidence>
<evidence type="ECO:0000313" key="14">
    <source>
        <dbReference type="Proteomes" id="UP000327424"/>
    </source>
</evidence>
<dbReference type="InterPro" id="IPR013780">
    <property type="entry name" value="Glyco_hydro_b"/>
</dbReference>
<dbReference type="CDD" id="cd02855">
    <property type="entry name" value="E_set_GBE_prok_N"/>
    <property type="match status" value="1"/>
</dbReference>
<keyword evidence="8 10" id="KW-0320">Glycogen biosynthesis</keyword>
<comment type="function">
    <text evidence="2 10">Catalyzes the formation of the alpha-1,6-glucosidic linkages in glycogen by scission of a 1,4-alpha-linked oligosaccharide from growing alpha-1,4-glucan chains and the subsequent attachment of the oligosaccharide to the alpha-1,6 position.</text>
</comment>
<accession>A0A5J6WID7</accession>
<dbReference type="SMART" id="SM00642">
    <property type="entry name" value="Aamy"/>
    <property type="match status" value="1"/>
</dbReference>
<keyword evidence="7 10" id="KW-0808">Transferase</keyword>
<organism evidence="13 14">
    <name type="scientific">Moritella marina ATCC 15381</name>
    <dbReference type="NCBI Taxonomy" id="1202962"/>
    <lineage>
        <taxon>Bacteria</taxon>
        <taxon>Pseudomonadati</taxon>
        <taxon>Pseudomonadota</taxon>
        <taxon>Gammaproteobacteria</taxon>
        <taxon>Alteromonadales</taxon>
        <taxon>Moritellaceae</taxon>
        <taxon>Moritella</taxon>
    </lineage>
</organism>
<evidence type="ECO:0000256" key="5">
    <source>
        <dbReference type="ARBA" id="ARBA00022600"/>
    </source>
</evidence>
<dbReference type="EMBL" id="CP044399">
    <property type="protein sequence ID" value="QFI37364.1"/>
    <property type="molecule type" value="Genomic_DNA"/>
</dbReference>
<dbReference type="PIRSF" id="PIRSF000463">
    <property type="entry name" value="GlgB"/>
    <property type="match status" value="1"/>
</dbReference>
<dbReference type="PANTHER" id="PTHR43651:SF3">
    <property type="entry name" value="1,4-ALPHA-GLUCAN-BRANCHING ENZYME"/>
    <property type="match status" value="1"/>
</dbReference>
<dbReference type="InterPro" id="IPR006407">
    <property type="entry name" value="GlgB"/>
</dbReference>
<evidence type="ECO:0000256" key="3">
    <source>
        <dbReference type="ARBA" id="ARBA00004964"/>
    </source>
</evidence>
<evidence type="ECO:0000256" key="10">
    <source>
        <dbReference type="HAMAP-Rule" id="MF_00685"/>
    </source>
</evidence>
<evidence type="ECO:0000313" key="13">
    <source>
        <dbReference type="EMBL" id="QFI37364.1"/>
    </source>
</evidence>
<feature type="domain" description="Glycosyl hydrolase family 13 catalytic" evidence="12">
    <location>
        <begin position="280"/>
        <end position="636"/>
    </location>
</feature>
<dbReference type="HAMAP" id="MF_00685">
    <property type="entry name" value="GlgB"/>
    <property type="match status" value="1"/>
</dbReference>
<dbReference type="PANTHER" id="PTHR43651">
    <property type="entry name" value="1,4-ALPHA-GLUCAN-BRANCHING ENZYME"/>
    <property type="match status" value="1"/>
</dbReference>
<dbReference type="SUPFAM" id="SSF51011">
    <property type="entry name" value="Glycosyl hydrolase domain"/>
    <property type="match status" value="1"/>
</dbReference>
<feature type="active site" description="Nucleophile" evidence="10 11">
    <location>
        <position position="437"/>
    </location>
</feature>
<feature type="active site" description="Proton donor" evidence="10 11">
    <location>
        <position position="490"/>
    </location>
</feature>
<dbReference type="InterPro" id="IPR006048">
    <property type="entry name" value="A-amylase/branching_C"/>
</dbReference>
<dbReference type="Pfam" id="PF02922">
    <property type="entry name" value="CBM_48"/>
    <property type="match status" value="1"/>
</dbReference>
<dbReference type="GO" id="GO:0003844">
    <property type="term" value="F:1,4-alpha-glucan branching enzyme activity"/>
    <property type="evidence" value="ECO:0007669"/>
    <property type="project" value="UniProtKB-UniRule"/>
</dbReference>
<dbReference type="Pfam" id="PF02806">
    <property type="entry name" value="Alpha-amylase_C"/>
    <property type="match status" value="1"/>
</dbReference>
<protein>
    <recommendedName>
        <fullName evidence="10">1,4-alpha-glucan branching enzyme GlgB</fullName>
        <ecNumber evidence="10">2.4.1.18</ecNumber>
    </recommendedName>
    <alternativeName>
        <fullName evidence="10">1,4-alpha-D-glucan:1,4-alpha-D-glucan 6-glucosyl-transferase</fullName>
    </alternativeName>
    <alternativeName>
        <fullName evidence="10">Alpha-(1-&gt;4)-glucan branching enzyme</fullName>
    </alternativeName>
    <alternativeName>
        <fullName evidence="10">Glycogen branching enzyme</fullName>
        <shortName evidence="10">BE</shortName>
    </alternativeName>
</protein>
<dbReference type="GO" id="GO:0004553">
    <property type="term" value="F:hydrolase activity, hydrolyzing O-glycosyl compounds"/>
    <property type="evidence" value="ECO:0007669"/>
    <property type="project" value="InterPro"/>
</dbReference>
<dbReference type="InterPro" id="IPR017853">
    <property type="entry name" value="GH"/>
</dbReference>
<dbReference type="InterPro" id="IPR014756">
    <property type="entry name" value="Ig_E-set"/>
</dbReference>
<dbReference type="KEGG" id="mmaa:FR932_05730"/>
<dbReference type="InterPro" id="IPR004193">
    <property type="entry name" value="Glyco_hydro_13_N"/>
</dbReference>
<dbReference type="Gene3D" id="3.20.20.80">
    <property type="entry name" value="Glycosidases"/>
    <property type="match status" value="1"/>
</dbReference>
<proteinExistence type="inferred from homology"/>
<evidence type="ECO:0000259" key="12">
    <source>
        <dbReference type="SMART" id="SM00642"/>
    </source>
</evidence>
<comment type="similarity">
    <text evidence="4 10">Belongs to the glycosyl hydrolase 13 family. GlgB subfamily.</text>
</comment>
<evidence type="ECO:0000256" key="11">
    <source>
        <dbReference type="PIRSR" id="PIRSR000463-1"/>
    </source>
</evidence>
<evidence type="ECO:0000256" key="4">
    <source>
        <dbReference type="ARBA" id="ARBA00009000"/>
    </source>
</evidence>
<evidence type="ECO:0000256" key="7">
    <source>
        <dbReference type="ARBA" id="ARBA00022679"/>
    </source>
</evidence>
<sequence length="762" mass="86664">MSNISTAPTILSTVTTASSTVKIEPNAEARFNNEINALNQGRFYDPFAFLGPHKITKNEYELKVFIPGAQHVYYQDKNQQLRYQRVGNSDLFILNLSAKQYNANYQLTIAYPFSTVTEQDPYKFSSTLDQKAVYLFNEGTLEQAQRHLGAHWTITDNVEGVRFTVWAPNAQSVCVIGNFNHWNSTRHPMRKHLGAGIWEIFIADIADSDEDNNYKFSIITDTGERLEKADPFASSMQLRPQTASCVPTKTTSATWQQSPAKAWVQRAERNAINAPISIYEIHAGSWKRDENNQFLSYKALSEQLVPYVKELGFTHIQLMPISEFPFDGSWGYQPVGLFAPTSRFGSLADFQFFVDACHAANLGLLIDWVPGHFPADDHGLAQFDGSHLFEHADKRQGFHPDWNTHIFNYDRAEVQSFLISNALAWFDNFAIDGLRVDAVASMLYLDYSREEGEWIPNEHGGRENLGAIELLKQVNQRCYKNHPGIMMVAEESTAWPGVTNFVDHGGLGFGYKWNMGWMNDSLEYMSCDPLYRQHHHHEMTFSLAYAFSENFILPLSHDEVVHGKGSLLNKMPGDDWQKFANLRAYYGFMWAHPGKKLLFMGCEFGQREEWNHDQSLDWHLLDQSPHQGVQDLIKALNNNYCHQTALFELDTDHQGFDWIDASNAEQSVFSFLRYSKAKKQHVAVVSNMTPACQSHYRIGVPSLAEYEVLVNTDDSQFGGSGFATQTSYTAENIEWQGFEQSICIALPPLSTVYLAPKTNRVL</sequence>
<dbReference type="Pfam" id="PF00128">
    <property type="entry name" value="Alpha-amylase"/>
    <property type="match status" value="1"/>
</dbReference>
<name>A0A5J6WID7_MORMI</name>
<dbReference type="OrthoDB" id="9800174at2"/>
<comment type="pathway">
    <text evidence="3 10">Glycan biosynthesis; glycogen biosynthesis.</text>
</comment>
<dbReference type="InterPro" id="IPR006047">
    <property type="entry name" value="GH13_cat_dom"/>
</dbReference>
<dbReference type="GO" id="GO:0005978">
    <property type="term" value="P:glycogen biosynthetic process"/>
    <property type="evidence" value="ECO:0007669"/>
    <property type="project" value="UniProtKB-UniRule"/>
</dbReference>
<dbReference type="SUPFAM" id="SSF81296">
    <property type="entry name" value="E set domains"/>
    <property type="match status" value="2"/>
</dbReference>
<dbReference type="CDD" id="cd11322">
    <property type="entry name" value="AmyAc_Glg_BE"/>
    <property type="match status" value="1"/>
</dbReference>
<keyword evidence="9 10" id="KW-0119">Carbohydrate metabolism</keyword>
<evidence type="ECO:0000256" key="8">
    <source>
        <dbReference type="ARBA" id="ARBA00023056"/>
    </source>
</evidence>
<gene>
    <name evidence="10 13" type="primary">glgB</name>
    <name evidence="13" type="ORF">FR932_05730</name>
</gene>
<dbReference type="Proteomes" id="UP000327424">
    <property type="component" value="Chromosome"/>
</dbReference>
<dbReference type="GO" id="GO:0005829">
    <property type="term" value="C:cytosol"/>
    <property type="evidence" value="ECO:0007669"/>
    <property type="project" value="TreeGrafter"/>
</dbReference>
<dbReference type="Gene3D" id="2.60.40.10">
    <property type="entry name" value="Immunoglobulins"/>
    <property type="match status" value="1"/>
</dbReference>
<dbReference type="Pfam" id="PF22019">
    <property type="entry name" value="GlgB_N"/>
    <property type="match status" value="1"/>
</dbReference>
<dbReference type="NCBIfam" id="NF003811">
    <property type="entry name" value="PRK05402.1"/>
    <property type="match status" value="1"/>
</dbReference>
<dbReference type="InterPro" id="IPR013783">
    <property type="entry name" value="Ig-like_fold"/>
</dbReference>
<evidence type="ECO:0000256" key="9">
    <source>
        <dbReference type="ARBA" id="ARBA00023277"/>
    </source>
</evidence>
<dbReference type="SUPFAM" id="SSF51445">
    <property type="entry name" value="(Trans)glycosidases"/>
    <property type="match status" value="1"/>
</dbReference>
<dbReference type="InterPro" id="IPR054169">
    <property type="entry name" value="GlgB_N"/>
</dbReference>
<dbReference type="NCBIfam" id="NF008967">
    <property type="entry name" value="PRK12313.1"/>
    <property type="match status" value="1"/>
</dbReference>
<dbReference type="EC" id="2.4.1.18" evidence="10"/>
<dbReference type="FunFam" id="2.60.40.1180:FF:000002">
    <property type="entry name" value="1,4-alpha-glucan branching enzyme GlgB"/>
    <property type="match status" value="1"/>
</dbReference>
<dbReference type="FunFam" id="3.20.20.80:FF:000003">
    <property type="entry name" value="1,4-alpha-glucan branching enzyme GlgB"/>
    <property type="match status" value="1"/>
</dbReference>
<evidence type="ECO:0000256" key="2">
    <source>
        <dbReference type="ARBA" id="ARBA00002953"/>
    </source>
</evidence>
<dbReference type="Gene3D" id="2.60.40.1180">
    <property type="entry name" value="Golgi alpha-mannosidase II"/>
    <property type="match status" value="1"/>
</dbReference>
<reference evidence="13 14" key="1">
    <citation type="submission" date="2019-09" db="EMBL/GenBank/DDBJ databases">
        <title>Hybrid Assembly of the complete Genome of the Deep-Sea Bacterium Moritella marina from long Nanopore and Illumina reads.</title>
        <authorList>
            <person name="Magin S."/>
            <person name="Georgoulis A."/>
            <person name="Papadimitriou K."/>
            <person name="Iliakis G."/>
            <person name="Vorgias C.E."/>
        </authorList>
    </citation>
    <scope>NUCLEOTIDE SEQUENCE [LARGE SCALE GENOMIC DNA]</scope>
    <source>
        <strain evidence="13 14">MP-1</strain>
    </source>
</reference>
<keyword evidence="5 10" id="KW-0321">Glycogen metabolism</keyword>
<dbReference type="RefSeq" id="WP_019439801.1">
    <property type="nucleotide sequence ID" value="NZ_ALOE01000004.1"/>
</dbReference>
<dbReference type="GO" id="GO:0043169">
    <property type="term" value="F:cation binding"/>
    <property type="evidence" value="ECO:0007669"/>
    <property type="project" value="InterPro"/>
</dbReference>
<dbReference type="UniPathway" id="UPA00164"/>
<keyword evidence="14" id="KW-1185">Reference proteome</keyword>
<keyword evidence="6 10" id="KW-0328">Glycosyltransferase</keyword>